<organism evidence="6 7">
    <name type="scientific">Actinopolyspora alba</name>
    <dbReference type="NCBI Taxonomy" id="673379"/>
    <lineage>
        <taxon>Bacteria</taxon>
        <taxon>Bacillati</taxon>
        <taxon>Actinomycetota</taxon>
        <taxon>Actinomycetes</taxon>
        <taxon>Actinopolysporales</taxon>
        <taxon>Actinopolysporaceae</taxon>
        <taxon>Actinopolyspora</taxon>
        <taxon>Actinopolyspora alba group</taxon>
    </lineage>
</organism>
<feature type="domain" description="AB hydrolase-1" evidence="5">
    <location>
        <begin position="112"/>
        <end position="497"/>
    </location>
</feature>
<proteinExistence type="inferred from homology"/>
<dbReference type="InterPro" id="IPR051601">
    <property type="entry name" value="Serine_prot/Carboxylest_S33"/>
</dbReference>
<name>A0A1I2BBG4_9ACTN</name>
<evidence type="ECO:0000256" key="1">
    <source>
        <dbReference type="ARBA" id="ARBA00010088"/>
    </source>
</evidence>
<feature type="signal peptide" evidence="4">
    <location>
        <begin position="1"/>
        <end position="21"/>
    </location>
</feature>
<sequence length="525" mass="57282">MLRPRIVVAAVALLGVTTACSNTQESQQQHNEPSGAQNSTAELRRYYQQSLAWENCESYTTTPRTEKLFGAEGLECARLTVPLDYDEPDGETAKIGVLRRSASDEQARIGSLVLNPGGPGGSGMQNAAARVSDVKGTELGEKFDLVGFDPRGVGASTPRVKCLNAAEKDAARLNSEVITSDGAVERIERENRRYAEKCAERSGEKLLANVGTASVARDMDVLRAALGDEKLTYLGYSYGTLLGNEYASRFPDRVRAMVLDGAMSPGEWDLAETDLEQAAGFQQAFDSFAQWCARQQRCALSSDPNNAVRRFHEITRPLIGSPASTVYDGRKLSYADAQTAVYQAMYNKRNWEYLNIGLSRLANGDGSVLLQLADLYHRRAEDGSYSNMMAAYQAVLCVDANRIGGRQQQRELNRKYRQAAPFTDDGQPVSSARGRCAFWPVPETGDKPEPRPGKLPATMVISTTGDPATPYENGRELADALGGRLLTYEGEGHGVFLGDNECVNKAGTRYLVDLRVPEQGKRCSA</sequence>
<dbReference type="PANTHER" id="PTHR43248">
    <property type="entry name" value="2-SUCCINYL-6-HYDROXY-2,4-CYCLOHEXADIENE-1-CARBOXYLATE SYNTHASE"/>
    <property type="match status" value="1"/>
</dbReference>
<keyword evidence="2 4" id="KW-0732">Signal</keyword>
<comment type="similarity">
    <text evidence="1">Belongs to the peptidase S33 family.</text>
</comment>
<dbReference type="PANTHER" id="PTHR43248:SF29">
    <property type="entry name" value="TRIPEPTIDYL AMINOPEPTIDASE"/>
    <property type="match status" value="1"/>
</dbReference>
<dbReference type="GO" id="GO:0016787">
    <property type="term" value="F:hydrolase activity"/>
    <property type="evidence" value="ECO:0007669"/>
    <property type="project" value="UniProtKB-KW"/>
</dbReference>
<keyword evidence="3 6" id="KW-0378">Hydrolase</keyword>
<dbReference type="InterPro" id="IPR029058">
    <property type="entry name" value="AB_hydrolase_fold"/>
</dbReference>
<dbReference type="PROSITE" id="PS51257">
    <property type="entry name" value="PROKAR_LIPOPROTEIN"/>
    <property type="match status" value="1"/>
</dbReference>
<dbReference type="AlphaFoldDB" id="A0A1I2BBG4"/>
<keyword evidence="7" id="KW-1185">Reference proteome</keyword>
<dbReference type="SUPFAM" id="SSF53474">
    <property type="entry name" value="alpha/beta-Hydrolases"/>
    <property type="match status" value="1"/>
</dbReference>
<gene>
    <name evidence="6" type="ORF">SAMN04487819_1164</name>
</gene>
<dbReference type="EMBL" id="FOMZ01000016">
    <property type="protein sequence ID" value="SFE53436.1"/>
    <property type="molecule type" value="Genomic_DNA"/>
</dbReference>
<dbReference type="Gene3D" id="3.40.50.1820">
    <property type="entry name" value="alpha/beta hydrolase"/>
    <property type="match status" value="1"/>
</dbReference>
<feature type="chain" id="PRO_5011618069" evidence="4">
    <location>
        <begin position="22"/>
        <end position="525"/>
    </location>
</feature>
<evidence type="ECO:0000256" key="2">
    <source>
        <dbReference type="ARBA" id="ARBA00022729"/>
    </source>
</evidence>
<reference evidence="7" key="1">
    <citation type="submission" date="2016-10" db="EMBL/GenBank/DDBJ databases">
        <authorList>
            <person name="Varghese N."/>
            <person name="Submissions S."/>
        </authorList>
    </citation>
    <scope>NUCLEOTIDE SEQUENCE [LARGE SCALE GENOMIC DNA]</scope>
    <source>
        <strain evidence="7">DSM 45004</strain>
    </source>
</reference>
<dbReference type="RefSeq" id="WP_092929122.1">
    <property type="nucleotide sequence ID" value="NZ_FOMZ01000016.1"/>
</dbReference>
<dbReference type="Proteomes" id="UP000198716">
    <property type="component" value="Unassembled WGS sequence"/>
</dbReference>
<accession>A0A1I2BBG4</accession>
<evidence type="ECO:0000259" key="5">
    <source>
        <dbReference type="Pfam" id="PF00561"/>
    </source>
</evidence>
<evidence type="ECO:0000256" key="4">
    <source>
        <dbReference type="SAM" id="SignalP"/>
    </source>
</evidence>
<evidence type="ECO:0000313" key="6">
    <source>
        <dbReference type="EMBL" id="SFE53436.1"/>
    </source>
</evidence>
<protein>
    <submittedName>
        <fullName evidence="6">Alpha/beta hydrolase fold</fullName>
    </submittedName>
</protein>
<dbReference type="InterPro" id="IPR000073">
    <property type="entry name" value="AB_hydrolase_1"/>
</dbReference>
<dbReference type="Pfam" id="PF00561">
    <property type="entry name" value="Abhydrolase_1"/>
    <property type="match status" value="1"/>
</dbReference>
<evidence type="ECO:0000256" key="3">
    <source>
        <dbReference type="ARBA" id="ARBA00022801"/>
    </source>
</evidence>
<evidence type="ECO:0000313" key="7">
    <source>
        <dbReference type="Proteomes" id="UP000198716"/>
    </source>
</evidence>